<reference evidence="10 12" key="2">
    <citation type="journal article" date="2018" name="Plant J.">
        <title>The Physcomitrella patens chromosome-scale assembly reveals moss genome structure and evolution.</title>
        <authorList>
            <person name="Lang D."/>
            <person name="Ullrich K.K."/>
            <person name="Murat F."/>
            <person name="Fuchs J."/>
            <person name="Jenkins J."/>
            <person name="Haas F.B."/>
            <person name="Piednoel M."/>
            <person name="Gundlach H."/>
            <person name="Van Bel M."/>
            <person name="Meyberg R."/>
            <person name="Vives C."/>
            <person name="Morata J."/>
            <person name="Symeonidi A."/>
            <person name="Hiss M."/>
            <person name="Muchero W."/>
            <person name="Kamisugi Y."/>
            <person name="Saleh O."/>
            <person name="Blanc G."/>
            <person name="Decker E.L."/>
            <person name="van Gessel N."/>
            <person name="Grimwood J."/>
            <person name="Hayes R.D."/>
            <person name="Graham S.W."/>
            <person name="Gunter L.E."/>
            <person name="McDaniel S.F."/>
            <person name="Hoernstein S.N.W."/>
            <person name="Larsson A."/>
            <person name="Li F.W."/>
            <person name="Perroud P.F."/>
            <person name="Phillips J."/>
            <person name="Ranjan P."/>
            <person name="Rokshar D.S."/>
            <person name="Rothfels C.J."/>
            <person name="Schneider L."/>
            <person name="Shu S."/>
            <person name="Stevenson D.W."/>
            <person name="Thummler F."/>
            <person name="Tillich M."/>
            <person name="Villarreal Aguilar J.C."/>
            <person name="Widiez T."/>
            <person name="Wong G.K."/>
            <person name="Wymore A."/>
            <person name="Zhang Y."/>
            <person name="Zimmer A.D."/>
            <person name="Quatrano R.S."/>
            <person name="Mayer K.F.X."/>
            <person name="Goodstein D."/>
            <person name="Casacuberta J.M."/>
            <person name="Vandepoele K."/>
            <person name="Reski R."/>
            <person name="Cuming A.C."/>
            <person name="Tuskan G.A."/>
            <person name="Maumus F."/>
            <person name="Salse J."/>
            <person name="Schmutz J."/>
            <person name="Rensing S.A."/>
        </authorList>
    </citation>
    <scope>NUCLEOTIDE SEQUENCE [LARGE SCALE GENOMIC DNA]</scope>
    <source>
        <strain evidence="11 12">cv. Gransden 2004</strain>
    </source>
</reference>
<keyword evidence="6" id="KW-0560">Oxidoreductase</keyword>
<evidence type="ECO:0000256" key="1">
    <source>
        <dbReference type="ARBA" id="ARBA00001974"/>
    </source>
</evidence>
<dbReference type="Pfam" id="PF07992">
    <property type="entry name" value="Pyr_redox_2"/>
    <property type="match status" value="1"/>
</dbReference>
<evidence type="ECO:0000256" key="7">
    <source>
        <dbReference type="ARBA" id="ARBA00052971"/>
    </source>
</evidence>
<dbReference type="InterPro" id="IPR036188">
    <property type="entry name" value="FAD/NAD-bd_sf"/>
</dbReference>
<evidence type="ECO:0000313" key="10">
    <source>
        <dbReference type="EMBL" id="PNR28647.1"/>
    </source>
</evidence>
<accession>A0A2K1IH90</accession>
<dbReference type="OMA" id="VDPRSYM"/>
<proteinExistence type="inferred from homology"/>
<evidence type="ECO:0000256" key="6">
    <source>
        <dbReference type="ARBA" id="ARBA00023002"/>
    </source>
</evidence>
<dbReference type="OrthoDB" id="5376590at2759"/>
<dbReference type="EnsemblPlants" id="Pp3c24_18540V3.1">
    <property type="protein sequence ID" value="Pp3c24_18540V3.1"/>
    <property type="gene ID" value="Pp3c24_18540"/>
</dbReference>
<dbReference type="PaxDb" id="3218-PP1S101_241V6.1"/>
<dbReference type="SUPFAM" id="SSF51905">
    <property type="entry name" value="FAD/NAD(P)-binding domain"/>
    <property type="match status" value="1"/>
</dbReference>
<evidence type="ECO:0000256" key="4">
    <source>
        <dbReference type="ARBA" id="ARBA00022827"/>
    </source>
</evidence>
<dbReference type="Gramene" id="Pp3c24_18540V3.2">
    <property type="protein sequence ID" value="Pp3c24_18540V3.2"/>
    <property type="gene ID" value="Pp3c24_18540"/>
</dbReference>
<dbReference type="Gene3D" id="3.50.50.100">
    <property type="match status" value="1"/>
</dbReference>
<evidence type="ECO:0000256" key="2">
    <source>
        <dbReference type="ARBA" id="ARBA00005272"/>
    </source>
</evidence>
<feature type="domain" description="FAD/NAD(P)-binding" evidence="9">
    <location>
        <begin position="116"/>
        <end position="459"/>
    </location>
</feature>
<comment type="cofactor">
    <cofactor evidence="1">
        <name>FAD</name>
        <dbReference type="ChEBI" id="CHEBI:57692"/>
    </cofactor>
</comment>
<dbReference type="GeneID" id="112277043"/>
<keyword evidence="12" id="KW-1185">Reference proteome</keyword>
<keyword evidence="3" id="KW-0285">Flavoprotein</keyword>
<dbReference type="AlphaFoldDB" id="A0A2K1IH90"/>
<dbReference type="EnsemblPlants" id="Pp3c24_18540V3.2">
    <property type="protein sequence ID" value="Pp3c24_18540V3.2"/>
    <property type="gene ID" value="Pp3c24_18540"/>
</dbReference>
<dbReference type="KEGG" id="ppp:112277043"/>
<dbReference type="InterPro" id="IPR023753">
    <property type="entry name" value="FAD/NAD-binding_dom"/>
</dbReference>
<dbReference type="EC" id="1.6.5.12" evidence="8"/>
<dbReference type="GO" id="GO:0019646">
    <property type="term" value="P:aerobic electron transport chain"/>
    <property type="evidence" value="ECO:0000318"/>
    <property type="project" value="GO_Central"/>
</dbReference>
<dbReference type="FunCoup" id="A0A2K1IH90">
    <property type="interactions" value="281"/>
</dbReference>
<gene>
    <name evidence="11" type="primary">LOC112277043</name>
    <name evidence="10" type="ORF">PHYPA_029240</name>
</gene>
<dbReference type="Gramene" id="Pp3c24_18540V3.1">
    <property type="protein sequence ID" value="Pp3c24_18540V3.1"/>
    <property type="gene ID" value="Pp3c24_18540"/>
</dbReference>
<comment type="catalytic activity">
    <reaction evidence="7">
        <text>demethylphylloquinone + NADPH + H(+) = demethylphylloquinol + NADP(+)</text>
        <dbReference type="Rhea" id="RHEA:47744"/>
        <dbReference type="ChEBI" id="CHEBI:15378"/>
        <dbReference type="ChEBI" id="CHEBI:31087"/>
        <dbReference type="ChEBI" id="CHEBI:57783"/>
        <dbReference type="ChEBI" id="CHEBI:58349"/>
        <dbReference type="ChEBI" id="CHEBI:87844"/>
        <dbReference type="EC" id="1.6.5.12"/>
    </reaction>
</comment>
<dbReference type="Proteomes" id="UP000006727">
    <property type="component" value="Chromosome 24"/>
</dbReference>
<evidence type="ECO:0000313" key="12">
    <source>
        <dbReference type="Proteomes" id="UP000006727"/>
    </source>
</evidence>
<dbReference type="EMBL" id="ABEU02000024">
    <property type="protein sequence ID" value="PNR28647.1"/>
    <property type="molecule type" value="Genomic_DNA"/>
</dbReference>
<organism evidence="10">
    <name type="scientific">Physcomitrium patens</name>
    <name type="common">Spreading-leaved earth moss</name>
    <name type="synonym">Physcomitrella patens</name>
    <dbReference type="NCBI Taxonomy" id="3218"/>
    <lineage>
        <taxon>Eukaryota</taxon>
        <taxon>Viridiplantae</taxon>
        <taxon>Streptophyta</taxon>
        <taxon>Embryophyta</taxon>
        <taxon>Bryophyta</taxon>
        <taxon>Bryophytina</taxon>
        <taxon>Bryopsida</taxon>
        <taxon>Funariidae</taxon>
        <taxon>Funariales</taxon>
        <taxon>Funariaceae</taxon>
        <taxon>Physcomitrium</taxon>
    </lineage>
</organism>
<dbReference type="STRING" id="3218.A0A2K1IH90"/>
<dbReference type="GO" id="GO:0003955">
    <property type="term" value="F:NAD(P)H dehydrogenase (quinone) activity"/>
    <property type="evidence" value="ECO:0000318"/>
    <property type="project" value="GO_Central"/>
</dbReference>
<dbReference type="PANTHER" id="PTHR42913:SF4">
    <property type="entry name" value="ALTERNATIVE NAD(P)H-UBIQUINONE OXIDOREDUCTASE C1, CHLOROPLASTIC_MITOCHONDRIAL"/>
    <property type="match status" value="1"/>
</dbReference>
<protein>
    <recommendedName>
        <fullName evidence="8">demethylphylloquinone reductase</fullName>
        <ecNumber evidence="8">1.6.5.12</ecNumber>
    </recommendedName>
</protein>
<dbReference type="RefSeq" id="XP_024364776.1">
    <property type="nucleotide sequence ID" value="XM_024509008.2"/>
</dbReference>
<evidence type="ECO:0000259" key="9">
    <source>
        <dbReference type="Pfam" id="PF07992"/>
    </source>
</evidence>
<dbReference type="GO" id="GO:0042372">
    <property type="term" value="P:phylloquinone biosynthetic process"/>
    <property type="evidence" value="ECO:0000318"/>
    <property type="project" value="GO_Central"/>
</dbReference>
<reference evidence="10 12" key="1">
    <citation type="journal article" date="2008" name="Science">
        <title>The Physcomitrella genome reveals evolutionary insights into the conquest of land by plants.</title>
        <authorList>
            <person name="Rensing S."/>
            <person name="Lang D."/>
            <person name="Zimmer A."/>
            <person name="Terry A."/>
            <person name="Salamov A."/>
            <person name="Shapiro H."/>
            <person name="Nishiyama T."/>
            <person name="Perroud P.-F."/>
            <person name="Lindquist E."/>
            <person name="Kamisugi Y."/>
            <person name="Tanahashi T."/>
            <person name="Sakakibara K."/>
            <person name="Fujita T."/>
            <person name="Oishi K."/>
            <person name="Shin-I T."/>
            <person name="Kuroki Y."/>
            <person name="Toyoda A."/>
            <person name="Suzuki Y."/>
            <person name="Hashimoto A."/>
            <person name="Yamaguchi K."/>
            <person name="Sugano A."/>
            <person name="Kohara Y."/>
            <person name="Fujiyama A."/>
            <person name="Anterola A."/>
            <person name="Aoki S."/>
            <person name="Ashton N."/>
            <person name="Barbazuk W.B."/>
            <person name="Barker E."/>
            <person name="Bennetzen J."/>
            <person name="Bezanilla M."/>
            <person name="Blankenship R."/>
            <person name="Cho S.H."/>
            <person name="Dutcher S."/>
            <person name="Estelle M."/>
            <person name="Fawcett J.A."/>
            <person name="Gundlach H."/>
            <person name="Hanada K."/>
            <person name="Heyl A."/>
            <person name="Hicks K.A."/>
            <person name="Hugh J."/>
            <person name="Lohr M."/>
            <person name="Mayer K."/>
            <person name="Melkozernov A."/>
            <person name="Murata T."/>
            <person name="Nelson D."/>
            <person name="Pils B."/>
            <person name="Prigge M."/>
            <person name="Reiss B."/>
            <person name="Renner T."/>
            <person name="Rombauts S."/>
            <person name="Rushton P."/>
            <person name="Sanderfoot A."/>
            <person name="Schween G."/>
            <person name="Shiu S.-H."/>
            <person name="Stueber K."/>
            <person name="Theodoulou F.L."/>
            <person name="Tu H."/>
            <person name="Van de Peer Y."/>
            <person name="Verrier P.J."/>
            <person name="Waters E."/>
            <person name="Wood A."/>
            <person name="Yang L."/>
            <person name="Cove D."/>
            <person name="Cuming A."/>
            <person name="Hasebe M."/>
            <person name="Lucas S."/>
            <person name="Mishler D.B."/>
            <person name="Reski R."/>
            <person name="Grigoriev I."/>
            <person name="Quatrano R.S."/>
            <person name="Boore J.L."/>
        </authorList>
    </citation>
    <scope>NUCLEOTIDE SEQUENCE [LARGE SCALE GENOMIC DNA]</scope>
    <source>
        <strain evidence="11 12">cv. Gransden 2004</strain>
    </source>
</reference>
<keyword evidence="4" id="KW-0274">FAD</keyword>
<evidence type="ECO:0000256" key="8">
    <source>
        <dbReference type="ARBA" id="ARBA00066844"/>
    </source>
</evidence>
<dbReference type="InterPro" id="IPR051169">
    <property type="entry name" value="NADH-Q_oxidoreductase"/>
</dbReference>
<dbReference type="FunFam" id="3.50.50.100:FF:000010">
    <property type="entry name" value="Alternative NAD(P)H-ubiquinone oxidoreductase C1, chloroplastic/mitochondrial"/>
    <property type="match status" value="1"/>
</dbReference>
<evidence type="ECO:0000256" key="5">
    <source>
        <dbReference type="ARBA" id="ARBA00022857"/>
    </source>
</evidence>
<evidence type="ECO:0000313" key="11">
    <source>
        <dbReference type="EnsemblPlants" id="Pp3c24_18540V3.1"/>
    </source>
</evidence>
<evidence type="ECO:0000256" key="3">
    <source>
        <dbReference type="ARBA" id="ARBA00022630"/>
    </source>
</evidence>
<keyword evidence="5" id="KW-0521">NADP</keyword>
<dbReference type="PRINTS" id="PR00411">
    <property type="entry name" value="PNDRDTASEI"/>
</dbReference>
<sequence length="565" mass="61457">MALNLVLSPVVSPVAYRGRCEKQELSGLLFLQPCRARLSSSVRQVQMTTSDWKRSMRSLFFSTVKFYQPFIALQAISLSAAMAARAEAGGRNSDAVLDDGGAGLTSFVWSDPKRPRICILGGGFGGLYTALRLESLIWPPDKKPQIVLVDQSDRFVFKPLLYELVSKEADEWEVAPSFKELLANTNIRFCQDTVRSIQPSDAVNGTPALATASRDVGGSVYLSSGMQVDYDWLVLSLGSEPRMNVVPGASELALPFSTLEDALEVDRRLTTLENEASVYAPIEVVVVGSGYSGVELSATLAERLGQKGTVKVIDMASDIVASAPAGTREAASRVLSSRNVELMLGYFVANMRRADESSNRIRLELGQPSQRPSRRAPPGQTIEADLVLWTAGTKVSIPPSETQAGYQSFPINGRGQADTDEMLRVRGYPRIFALGDSAGATDGNGKQLPSTAQVAFQQADYVGWNLWAAINNRPLLPFRYQHLGEMMTLGTNDGSVSLSFIEGVTLDGFLGHQARKLAYLYRLPTNEHRARVGLSWLAKTTVSTVSYLQETISNSLIEAADAILK</sequence>
<comment type="similarity">
    <text evidence="2">Belongs to the NADH dehydrogenase family.</text>
</comment>
<dbReference type="PANTHER" id="PTHR42913">
    <property type="entry name" value="APOPTOSIS-INDUCING FACTOR 1"/>
    <property type="match status" value="1"/>
</dbReference>
<name>A0A2K1IH90_PHYPA</name>
<reference evidence="11" key="3">
    <citation type="submission" date="2020-12" db="UniProtKB">
        <authorList>
            <consortium name="EnsemblPlants"/>
        </authorList>
    </citation>
    <scope>IDENTIFICATION</scope>
</reference>
<dbReference type="PRINTS" id="PR00368">
    <property type="entry name" value="FADPNR"/>
</dbReference>